<proteinExistence type="inferred from homology"/>
<comment type="cofactor">
    <cofactor evidence="2">
        <name>Zn(2+)</name>
        <dbReference type="ChEBI" id="CHEBI:29105"/>
    </cofactor>
</comment>
<evidence type="ECO:0000256" key="1">
    <source>
        <dbReference type="ARBA" id="ARBA00001941"/>
    </source>
</evidence>
<keyword evidence="7" id="KW-0170">Cobalt</keyword>
<evidence type="ECO:0000313" key="9">
    <source>
        <dbReference type="EMBL" id="GAA3669074.1"/>
    </source>
</evidence>
<dbReference type="SUPFAM" id="SSF53187">
    <property type="entry name" value="Zn-dependent exopeptidases"/>
    <property type="match status" value="1"/>
</dbReference>
<evidence type="ECO:0000256" key="5">
    <source>
        <dbReference type="ARBA" id="ARBA00022801"/>
    </source>
</evidence>
<dbReference type="Gene3D" id="3.30.70.360">
    <property type="match status" value="1"/>
</dbReference>
<keyword evidence="4" id="KW-0479">Metal-binding</keyword>
<protein>
    <submittedName>
        <fullName evidence="9">ArgE/DapE family deacylase</fullName>
    </submittedName>
</protein>
<dbReference type="NCBIfam" id="TIGR01910">
    <property type="entry name" value="DapE-ArgE"/>
    <property type="match status" value="1"/>
</dbReference>
<dbReference type="Gene3D" id="3.40.630.10">
    <property type="entry name" value="Zn peptidases"/>
    <property type="match status" value="1"/>
</dbReference>
<evidence type="ECO:0000256" key="2">
    <source>
        <dbReference type="ARBA" id="ARBA00001947"/>
    </source>
</evidence>
<dbReference type="InterPro" id="IPR010182">
    <property type="entry name" value="ArgE/DapE"/>
</dbReference>
<evidence type="ECO:0000313" key="10">
    <source>
        <dbReference type="Proteomes" id="UP001500752"/>
    </source>
</evidence>
<comment type="caution">
    <text evidence="9">The sequence shown here is derived from an EMBL/GenBank/DDBJ whole genome shotgun (WGS) entry which is preliminary data.</text>
</comment>
<dbReference type="RefSeq" id="WP_345148133.1">
    <property type="nucleotide sequence ID" value="NZ_BAABEO010000006.1"/>
</dbReference>
<comment type="similarity">
    <text evidence="3">Belongs to the peptidase M20A family.</text>
</comment>
<evidence type="ECO:0000259" key="8">
    <source>
        <dbReference type="Pfam" id="PF07687"/>
    </source>
</evidence>
<gene>
    <name evidence="9" type="ORF">GCM10023081_04420</name>
</gene>
<keyword evidence="10" id="KW-1185">Reference proteome</keyword>
<dbReference type="InterPro" id="IPR036264">
    <property type="entry name" value="Bact_exopeptidase_dim_dom"/>
</dbReference>
<dbReference type="SUPFAM" id="SSF55031">
    <property type="entry name" value="Bacterial exopeptidase dimerisation domain"/>
    <property type="match status" value="1"/>
</dbReference>
<name>A0ABP7BVQ2_9MICC</name>
<dbReference type="CDD" id="cd03895">
    <property type="entry name" value="M20_ArgE_DapE-like"/>
    <property type="match status" value="1"/>
</dbReference>
<dbReference type="PANTHER" id="PTHR43808">
    <property type="entry name" value="ACETYLORNITHINE DEACETYLASE"/>
    <property type="match status" value="1"/>
</dbReference>
<dbReference type="InterPro" id="IPR050072">
    <property type="entry name" value="Peptidase_M20A"/>
</dbReference>
<dbReference type="InterPro" id="IPR033687">
    <property type="entry name" value="YodQ-like"/>
</dbReference>
<accession>A0ABP7BVQ2</accession>
<sequence length="447" mass="48812">MPLDPRHARAILDAVDANFDAQLAFTQDLVRHPSLRNQESSAQDFLYEAMAARRLEMDRWELDPADLATYPGAGAVAVPYTDMTNVVGTYTPALEDLEREEGRSLILNGHVDVVPEGPLAEWSRSPWDAAIVDGWLYGRGSGDMKAGLAANLFAFDAVLAAGLVPQGRIHFQSVVEEECTGNGSLAALQRGYTADAVIIPEPEENMLVRANVGVIWFKVRVRGNPTHPREMTKGFNAIDAAHTVMARLRELERAWNAEKSSHRYFEDLEHPINFNLGGIQGGDWPSSVPAWCELDVRIALYPGMGADEAWGHIQECLGRIDQDELGNPISTAATRTGFYSEGYVLEEGSDAEEVLRTSHRAAFGEELQTFTTPGYLDGRVFALYAGIPALVYGPVSEAIHGYDERVELESVRRVTKSIALFIAEWCGVAEQAQLAGATSAGHGEAGL</sequence>
<dbReference type="Proteomes" id="UP001500752">
    <property type="component" value="Unassembled WGS sequence"/>
</dbReference>
<evidence type="ECO:0000256" key="3">
    <source>
        <dbReference type="ARBA" id="ARBA00006247"/>
    </source>
</evidence>
<dbReference type="Pfam" id="PF07687">
    <property type="entry name" value="M20_dimer"/>
    <property type="match status" value="1"/>
</dbReference>
<comment type="cofactor">
    <cofactor evidence="1">
        <name>Co(2+)</name>
        <dbReference type="ChEBI" id="CHEBI:48828"/>
    </cofactor>
</comment>
<dbReference type="Pfam" id="PF01546">
    <property type="entry name" value="Peptidase_M20"/>
    <property type="match status" value="1"/>
</dbReference>
<dbReference type="PANTHER" id="PTHR43808:SF25">
    <property type="entry name" value="PEPTIDASE M20 DIMERISATION DOMAIN-CONTAINING PROTEIN"/>
    <property type="match status" value="1"/>
</dbReference>
<dbReference type="EMBL" id="BAABEO010000006">
    <property type="protein sequence ID" value="GAA3669074.1"/>
    <property type="molecule type" value="Genomic_DNA"/>
</dbReference>
<dbReference type="InterPro" id="IPR002933">
    <property type="entry name" value="Peptidase_M20"/>
</dbReference>
<dbReference type="NCBIfam" id="NF005306">
    <property type="entry name" value="PRK06837.1"/>
    <property type="match status" value="1"/>
</dbReference>
<reference evidence="10" key="1">
    <citation type="journal article" date="2019" name="Int. J. Syst. Evol. Microbiol.">
        <title>The Global Catalogue of Microorganisms (GCM) 10K type strain sequencing project: providing services to taxonomists for standard genome sequencing and annotation.</title>
        <authorList>
            <consortium name="The Broad Institute Genomics Platform"/>
            <consortium name="The Broad Institute Genome Sequencing Center for Infectious Disease"/>
            <person name="Wu L."/>
            <person name="Ma J."/>
        </authorList>
    </citation>
    <scope>NUCLEOTIDE SEQUENCE [LARGE SCALE GENOMIC DNA]</scope>
    <source>
        <strain evidence="10">JCM 30742</strain>
    </source>
</reference>
<keyword evidence="5" id="KW-0378">Hydrolase</keyword>
<keyword evidence="6" id="KW-0862">Zinc</keyword>
<evidence type="ECO:0000256" key="6">
    <source>
        <dbReference type="ARBA" id="ARBA00022833"/>
    </source>
</evidence>
<evidence type="ECO:0000256" key="4">
    <source>
        <dbReference type="ARBA" id="ARBA00022723"/>
    </source>
</evidence>
<feature type="domain" description="Peptidase M20 dimerisation" evidence="8">
    <location>
        <begin position="210"/>
        <end position="319"/>
    </location>
</feature>
<organism evidence="9 10">
    <name type="scientific">Arthrobacter ginkgonis</name>
    <dbReference type="NCBI Taxonomy" id="1630594"/>
    <lineage>
        <taxon>Bacteria</taxon>
        <taxon>Bacillati</taxon>
        <taxon>Actinomycetota</taxon>
        <taxon>Actinomycetes</taxon>
        <taxon>Micrococcales</taxon>
        <taxon>Micrococcaceae</taxon>
        <taxon>Arthrobacter</taxon>
    </lineage>
</organism>
<dbReference type="InterPro" id="IPR011650">
    <property type="entry name" value="Peptidase_M20_dimer"/>
</dbReference>
<evidence type="ECO:0000256" key="7">
    <source>
        <dbReference type="ARBA" id="ARBA00023285"/>
    </source>
</evidence>